<dbReference type="Pfam" id="PF01266">
    <property type="entry name" value="DAO"/>
    <property type="match status" value="1"/>
</dbReference>
<keyword evidence="2" id="KW-0285">Flavoprotein</keyword>
<protein>
    <submittedName>
        <fullName evidence="7">FAD-dependent oxidoreductase</fullName>
    </submittedName>
</protein>
<dbReference type="GO" id="GO:0047545">
    <property type="term" value="F:(S)-2-hydroxyglutarate dehydrogenase activity"/>
    <property type="evidence" value="ECO:0007669"/>
    <property type="project" value="TreeGrafter"/>
</dbReference>
<name>A0A2U2DWS9_9HYPH</name>
<accession>A0A2U2DWS9</accession>
<comment type="cofactor">
    <cofactor evidence="1">
        <name>FAD</name>
        <dbReference type="ChEBI" id="CHEBI:57692"/>
    </cofactor>
</comment>
<comment type="similarity">
    <text evidence="5">Belongs to the L2HGDH family.</text>
</comment>
<dbReference type="InterPro" id="IPR006076">
    <property type="entry name" value="FAD-dep_OxRdtase"/>
</dbReference>
<keyword evidence="8" id="KW-1185">Reference proteome</keyword>
<dbReference type="Gene3D" id="3.50.50.60">
    <property type="entry name" value="FAD/NAD(P)-binding domain"/>
    <property type="match status" value="1"/>
</dbReference>
<keyword evidence="4" id="KW-0560">Oxidoreductase</keyword>
<dbReference type="Gene3D" id="3.30.9.10">
    <property type="entry name" value="D-Amino Acid Oxidase, subunit A, domain 2"/>
    <property type="match status" value="1"/>
</dbReference>
<feature type="domain" description="FAD dependent oxidoreductase" evidence="6">
    <location>
        <begin position="7"/>
        <end position="367"/>
    </location>
</feature>
<dbReference type="RefSeq" id="WP_109456273.1">
    <property type="nucleotide sequence ID" value="NZ_QFBC01000001.1"/>
</dbReference>
<evidence type="ECO:0000256" key="1">
    <source>
        <dbReference type="ARBA" id="ARBA00001974"/>
    </source>
</evidence>
<evidence type="ECO:0000313" key="8">
    <source>
        <dbReference type="Proteomes" id="UP000245252"/>
    </source>
</evidence>
<evidence type="ECO:0000256" key="2">
    <source>
        <dbReference type="ARBA" id="ARBA00022630"/>
    </source>
</evidence>
<evidence type="ECO:0000259" key="6">
    <source>
        <dbReference type="Pfam" id="PF01266"/>
    </source>
</evidence>
<dbReference type="OrthoDB" id="9801699at2"/>
<dbReference type="InterPro" id="IPR036188">
    <property type="entry name" value="FAD/NAD-bd_sf"/>
</dbReference>
<dbReference type="PANTHER" id="PTHR43104">
    <property type="entry name" value="L-2-HYDROXYGLUTARATE DEHYDROGENASE, MITOCHONDRIAL"/>
    <property type="match status" value="1"/>
</dbReference>
<gene>
    <name evidence="7" type="ORF">DEM27_00700</name>
</gene>
<sequence length="375" mass="40000">MTEFRTDAIVIGAGVVGLAIARQLCLLGQETLVIEKEKTFGTATSSRNSGVIHSGIYYPKGSLKHLFCLAGKELLYSYCESRGIAANRCGKLVVATSPEQLPKLSALFATAQANEVTGLRWLQEAEVAEMEPELYSQKAFYSPDSGIVDTGNYMLSLEGDIFNAGGMIAYNTAVSAILAADDGLHVIATGEEEIEVAAPLVINAAGHGAIGIAARTEGLAAHFVPRQSFAKGNYFSLSGRQPFKHLIYPIPEAAGLGIHATIDFQGRCRFGPDVEWVDNDDDFIVDPARADGFYGAIRSYWPGLPDHALQPDYSGIRPKIHTESETMPDFRISGPEDHGIAGLINLFGIESPGLTSSLAVADHIAALSGLSGRSL</sequence>
<dbReference type="PANTHER" id="PTHR43104:SF4">
    <property type="entry name" value="L-2-HYDROXYGLUTARATE DEHYDROGENASE, MITOCHONDRIAL"/>
    <property type="match status" value="1"/>
</dbReference>
<evidence type="ECO:0000256" key="4">
    <source>
        <dbReference type="ARBA" id="ARBA00023002"/>
    </source>
</evidence>
<evidence type="ECO:0000313" key="7">
    <source>
        <dbReference type="EMBL" id="PWE57756.1"/>
    </source>
</evidence>
<dbReference type="EMBL" id="QFBC01000001">
    <property type="protein sequence ID" value="PWE57756.1"/>
    <property type="molecule type" value="Genomic_DNA"/>
</dbReference>
<evidence type="ECO:0000256" key="5">
    <source>
        <dbReference type="ARBA" id="ARBA00037941"/>
    </source>
</evidence>
<evidence type="ECO:0000256" key="3">
    <source>
        <dbReference type="ARBA" id="ARBA00022827"/>
    </source>
</evidence>
<dbReference type="SUPFAM" id="SSF51905">
    <property type="entry name" value="FAD/NAD(P)-binding domain"/>
    <property type="match status" value="1"/>
</dbReference>
<dbReference type="AlphaFoldDB" id="A0A2U2DWS9"/>
<organism evidence="7 8">
    <name type="scientific">Metarhizobium album</name>
    <dbReference type="NCBI Taxonomy" id="2182425"/>
    <lineage>
        <taxon>Bacteria</taxon>
        <taxon>Pseudomonadati</taxon>
        <taxon>Pseudomonadota</taxon>
        <taxon>Alphaproteobacteria</taxon>
        <taxon>Hyphomicrobiales</taxon>
        <taxon>Rhizobiaceae</taxon>
        <taxon>Metarhizobium</taxon>
    </lineage>
</organism>
<dbReference type="Proteomes" id="UP000245252">
    <property type="component" value="Unassembled WGS sequence"/>
</dbReference>
<comment type="caution">
    <text evidence="7">The sequence shown here is derived from an EMBL/GenBank/DDBJ whole genome shotgun (WGS) entry which is preliminary data.</text>
</comment>
<proteinExistence type="inferred from homology"/>
<reference evidence="7 8" key="1">
    <citation type="submission" date="2018-05" db="EMBL/GenBank/DDBJ databases">
        <title>The draft genome of strain NS-104.</title>
        <authorList>
            <person name="Hang P."/>
            <person name="Jiang J."/>
        </authorList>
    </citation>
    <scope>NUCLEOTIDE SEQUENCE [LARGE SCALE GENOMIC DNA]</scope>
    <source>
        <strain evidence="7 8">NS-104</strain>
    </source>
</reference>
<keyword evidence="3" id="KW-0274">FAD</keyword>